<feature type="chain" id="PRO_5040447505" evidence="1">
    <location>
        <begin position="38"/>
        <end position="70"/>
    </location>
</feature>
<protein>
    <submittedName>
        <fullName evidence="2">Uncharacterized protein</fullName>
    </submittedName>
</protein>
<evidence type="ECO:0000313" key="2">
    <source>
        <dbReference type="EMBL" id="CAH0052477.1"/>
    </source>
</evidence>
<name>A0A9P0EKC1_9HYPO</name>
<dbReference type="Proteomes" id="UP000775872">
    <property type="component" value="Unassembled WGS sequence"/>
</dbReference>
<proteinExistence type="predicted"/>
<organism evidence="2 3">
    <name type="scientific">Clonostachys solani</name>
    <dbReference type="NCBI Taxonomy" id="160281"/>
    <lineage>
        <taxon>Eukaryota</taxon>
        <taxon>Fungi</taxon>
        <taxon>Dikarya</taxon>
        <taxon>Ascomycota</taxon>
        <taxon>Pezizomycotina</taxon>
        <taxon>Sordariomycetes</taxon>
        <taxon>Hypocreomycetidae</taxon>
        <taxon>Hypocreales</taxon>
        <taxon>Bionectriaceae</taxon>
        <taxon>Clonostachys</taxon>
    </lineage>
</organism>
<comment type="caution">
    <text evidence="2">The sequence shown here is derived from an EMBL/GenBank/DDBJ whole genome shotgun (WGS) entry which is preliminary data.</text>
</comment>
<keyword evidence="1" id="KW-0732">Signal</keyword>
<evidence type="ECO:0000256" key="1">
    <source>
        <dbReference type="SAM" id="SignalP"/>
    </source>
</evidence>
<evidence type="ECO:0000313" key="3">
    <source>
        <dbReference type="Proteomes" id="UP000775872"/>
    </source>
</evidence>
<reference evidence="3" key="1">
    <citation type="submission" date="2019-06" db="EMBL/GenBank/DDBJ databases">
        <authorList>
            <person name="Broberg M."/>
        </authorList>
    </citation>
    <scope>NUCLEOTIDE SEQUENCE [LARGE SCALE GENOMIC DNA]</scope>
</reference>
<reference evidence="2 3" key="2">
    <citation type="submission" date="2021-10" db="EMBL/GenBank/DDBJ databases">
        <authorList>
            <person name="Piombo E."/>
        </authorList>
    </citation>
    <scope>NUCLEOTIDE SEQUENCE [LARGE SCALE GENOMIC DNA]</scope>
</reference>
<keyword evidence="3" id="KW-1185">Reference proteome</keyword>
<dbReference type="EMBL" id="CABFOC020000044">
    <property type="protein sequence ID" value="CAH0052477.1"/>
    <property type="molecule type" value="Genomic_DNA"/>
</dbReference>
<accession>A0A9P0EKC1</accession>
<sequence length="70" mass="7938">MDLQAKRQFPWLQLARALASAAVIWQAAVITMEPAWGHGICIDHRDLLANYQPRDIEIPPWFLASTHAES</sequence>
<gene>
    <name evidence="2" type="ORF">CSOL1703_00015601</name>
</gene>
<feature type="signal peptide" evidence="1">
    <location>
        <begin position="1"/>
        <end position="37"/>
    </location>
</feature>
<dbReference type="AlphaFoldDB" id="A0A9P0EKC1"/>